<dbReference type="InterPro" id="IPR001214">
    <property type="entry name" value="SET_dom"/>
</dbReference>
<dbReference type="Gene3D" id="1.10.510.10">
    <property type="entry name" value="Transferase(Phosphotransferase) domain 1"/>
    <property type="match status" value="1"/>
</dbReference>
<feature type="non-terminal residue" evidence="3">
    <location>
        <position position="558"/>
    </location>
</feature>
<dbReference type="SUPFAM" id="SSF82199">
    <property type="entry name" value="SET domain"/>
    <property type="match status" value="1"/>
</dbReference>
<comment type="caution">
    <text evidence="3">The sequence shown here is derived from an EMBL/GenBank/DDBJ whole genome shotgun (WGS) entry which is preliminary data.</text>
</comment>
<protein>
    <recommendedName>
        <fullName evidence="2">SET domain-containing protein</fullName>
    </recommendedName>
</protein>
<dbReference type="Gene3D" id="2.170.270.10">
    <property type="entry name" value="SET domain"/>
    <property type="match status" value="1"/>
</dbReference>
<dbReference type="PANTHER" id="PTHR47332">
    <property type="entry name" value="SET DOMAIN-CONTAINING PROTEIN 5"/>
    <property type="match status" value="1"/>
</dbReference>
<feature type="compositionally biased region" description="Low complexity" evidence="1">
    <location>
        <begin position="234"/>
        <end position="245"/>
    </location>
</feature>
<name>A0A3M7B6S3_HORWE</name>
<dbReference type="Gene3D" id="1.25.40.10">
    <property type="entry name" value="Tetratricopeptide repeat domain"/>
    <property type="match status" value="1"/>
</dbReference>
<organism evidence="3 4">
    <name type="scientific">Hortaea werneckii</name>
    <name type="common">Black yeast</name>
    <name type="synonym">Cladosporium werneckii</name>
    <dbReference type="NCBI Taxonomy" id="91943"/>
    <lineage>
        <taxon>Eukaryota</taxon>
        <taxon>Fungi</taxon>
        <taxon>Dikarya</taxon>
        <taxon>Ascomycota</taxon>
        <taxon>Pezizomycotina</taxon>
        <taxon>Dothideomycetes</taxon>
        <taxon>Dothideomycetidae</taxon>
        <taxon>Mycosphaerellales</taxon>
        <taxon>Teratosphaeriaceae</taxon>
        <taxon>Hortaea</taxon>
    </lineage>
</organism>
<reference evidence="3 4" key="1">
    <citation type="journal article" date="2018" name="BMC Genomics">
        <title>Genomic evidence for intraspecific hybridization in a clonal and extremely halotolerant yeast.</title>
        <authorList>
            <person name="Gostincar C."/>
            <person name="Stajich J.E."/>
            <person name="Zupancic J."/>
            <person name="Zalar P."/>
            <person name="Gunde-Cimerman N."/>
        </authorList>
    </citation>
    <scope>NUCLEOTIDE SEQUENCE [LARGE SCALE GENOMIC DNA]</scope>
    <source>
        <strain evidence="3 4">EXF-10513</strain>
    </source>
</reference>
<dbReference type="PANTHER" id="PTHR47332:SF4">
    <property type="entry name" value="SET DOMAIN-CONTAINING PROTEIN 5"/>
    <property type="match status" value="1"/>
</dbReference>
<dbReference type="SMART" id="SM00317">
    <property type="entry name" value="SET"/>
    <property type="match status" value="1"/>
</dbReference>
<dbReference type="InterPro" id="IPR011990">
    <property type="entry name" value="TPR-like_helical_dom_sf"/>
</dbReference>
<accession>A0A3M7B6S3</accession>
<evidence type="ECO:0000313" key="3">
    <source>
        <dbReference type="EMBL" id="RMY35190.1"/>
    </source>
</evidence>
<feature type="region of interest" description="Disordered" evidence="1">
    <location>
        <begin position="67"/>
        <end position="120"/>
    </location>
</feature>
<dbReference type="EMBL" id="QWIO01004445">
    <property type="protein sequence ID" value="RMY35190.1"/>
    <property type="molecule type" value="Genomic_DNA"/>
</dbReference>
<dbReference type="Proteomes" id="UP000269539">
    <property type="component" value="Unassembled WGS sequence"/>
</dbReference>
<dbReference type="CDD" id="cd20071">
    <property type="entry name" value="SET_SMYD"/>
    <property type="match status" value="1"/>
</dbReference>
<proteinExistence type="predicted"/>
<evidence type="ECO:0000256" key="1">
    <source>
        <dbReference type="SAM" id="MobiDB-lite"/>
    </source>
</evidence>
<dbReference type="PROSITE" id="PS50280">
    <property type="entry name" value="SET"/>
    <property type="match status" value="1"/>
</dbReference>
<dbReference type="InterPro" id="IPR046341">
    <property type="entry name" value="SET_dom_sf"/>
</dbReference>
<dbReference type="AlphaFoldDB" id="A0A3M7B6S3"/>
<feature type="domain" description="SET" evidence="2">
    <location>
        <begin position="265"/>
        <end position="430"/>
    </location>
</feature>
<dbReference type="Pfam" id="PF00856">
    <property type="entry name" value="SET"/>
    <property type="match status" value="1"/>
</dbReference>
<gene>
    <name evidence="3" type="ORF">D0864_16650</name>
</gene>
<feature type="compositionally biased region" description="Acidic residues" evidence="1">
    <location>
        <begin position="80"/>
        <end position="114"/>
    </location>
</feature>
<dbReference type="InterPro" id="IPR053185">
    <property type="entry name" value="SET_domain_protein"/>
</dbReference>
<evidence type="ECO:0000313" key="4">
    <source>
        <dbReference type="Proteomes" id="UP000269539"/>
    </source>
</evidence>
<evidence type="ECO:0000259" key="2">
    <source>
        <dbReference type="PROSITE" id="PS50280"/>
    </source>
</evidence>
<feature type="compositionally biased region" description="Polar residues" evidence="1">
    <location>
        <begin position="199"/>
        <end position="214"/>
    </location>
</feature>
<sequence length="558" mass="61256">MYFDRDVACIKRYFERRLKYTSDVPGPFFADALKGADPESRLDVEVEASGFSKKMAKDLDRYVEAVGGEHEGSDVIASAEDADESGEEEEGFGEDDEDVVHETGEEDLQQDPEIDDPKLADQLGSTSVQDEFAVKPPTRADFGLAPLDLQSDADAVAEKVKSKKKATGNTKAMSSTKVFEGPGEGLNHIYFFIDKGRQSRPSTSSTDTTNQCATPRSEAASLDSEDTEATTAMSNSSSLGNSHLNPHAKSFAPPALSNQTPTIENVFEMRRTADRGYGLFATAHIPIGARILCESPLLRIDENGLHRAINAYEKLQDSQKAAFDELQFFKPELIDLEQASRFDLIERQDKRLDDDQLCDAVVADHVRIMGIFAANNFAAGKGLAVFEKASRLNHSCVPNVHHSFNPTLQKQTVHAVRDIQPGEELCTTYLGGPGCYYVRSQRVEMLRSNYGFTCACTACSDPSGASESRRQLMANLAWGLQQYLERSAFGMTFVPTSPAEALAQSEAFIHLLLEEGLFTVELMKAYRTASTQALNVSMYEKAMAYAKNEADVEGNCLG</sequence>
<feature type="region of interest" description="Disordered" evidence="1">
    <location>
        <begin position="197"/>
        <end position="258"/>
    </location>
</feature>